<protein>
    <submittedName>
        <fullName evidence="2">Uncharacterized protein</fullName>
    </submittedName>
</protein>
<organism evidence="2 3">
    <name type="scientific">Steinernema carpocapsae</name>
    <name type="common">Entomopathogenic nematode</name>
    <dbReference type="NCBI Taxonomy" id="34508"/>
    <lineage>
        <taxon>Eukaryota</taxon>
        <taxon>Metazoa</taxon>
        <taxon>Ecdysozoa</taxon>
        <taxon>Nematoda</taxon>
        <taxon>Chromadorea</taxon>
        <taxon>Rhabditida</taxon>
        <taxon>Tylenchina</taxon>
        <taxon>Panagrolaimomorpha</taxon>
        <taxon>Strongyloidoidea</taxon>
        <taxon>Steinernematidae</taxon>
        <taxon>Steinernema</taxon>
    </lineage>
</organism>
<evidence type="ECO:0000256" key="1">
    <source>
        <dbReference type="SAM" id="MobiDB-lite"/>
    </source>
</evidence>
<dbReference type="AlphaFoldDB" id="A0A4V6A0N5"/>
<reference evidence="2 3" key="1">
    <citation type="journal article" date="2015" name="Genome Biol.">
        <title>Comparative genomics of Steinernema reveals deeply conserved gene regulatory networks.</title>
        <authorList>
            <person name="Dillman A.R."/>
            <person name="Macchietto M."/>
            <person name="Porter C.F."/>
            <person name="Rogers A."/>
            <person name="Williams B."/>
            <person name="Antoshechkin I."/>
            <person name="Lee M.M."/>
            <person name="Goodwin Z."/>
            <person name="Lu X."/>
            <person name="Lewis E.E."/>
            <person name="Goodrich-Blair H."/>
            <person name="Stock S.P."/>
            <person name="Adams B.J."/>
            <person name="Sternberg P.W."/>
            <person name="Mortazavi A."/>
        </authorList>
    </citation>
    <scope>NUCLEOTIDE SEQUENCE [LARGE SCALE GENOMIC DNA]</scope>
    <source>
        <strain evidence="2 3">ALL</strain>
    </source>
</reference>
<dbReference type="EMBL" id="AZBU02000006">
    <property type="protein sequence ID" value="TKR72145.1"/>
    <property type="molecule type" value="Genomic_DNA"/>
</dbReference>
<sequence>MIKTMAATYLQNKFDTQKLSYLCLFLGRSVLLKHATIEQLPNSWKELERSQYIEFKELMRTMKRVYQDSKPGLVYNGVLMLKNKVVSRRIVSRTVTDEKLQFFIRLHLLQRLVPTTQPVSGTEFSPPFITHNHINPAYTSIHPSILSTANPVTMNGWPAIPTSGNAPNVQGPSLNFANPALNPAANP</sequence>
<dbReference type="Proteomes" id="UP000298663">
    <property type="component" value="Unassembled WGS sequence"/>
</dbReference>
<accession>A0A4V6A0N5</accession>
<comment type="caution">
    <text evidence="2">The sequence shown here is derived from an EMBL/GenBank/DDBJ whole genome shotgun (WGS) entry which is preliminary data.</text>
</comment>
<reference evidence="2 3" key="2">
    <citation type="journal article" date="2019" name="G3 (Bethesda)">
        <title>Hybrid Assembly of the Genome of the Entomopathogenic Nematode Steinernema carpocapsae Identifies the X-Chromosome.</title>
        <authorList>
            <person name="Serra L."/>
            <person name="Macchietto M."/>
            <person name="Macias-Munoz A."/>
            <person name="McGill C.J."/>
            <person name="Rodriguez I.M."/>
            <person name="Rodriguez B."/>
            <person name="Murad R."/>
            <person name="Mortazavi A."/>
        </authorList>
    </citation>
    <scope>NUCLEOTIDE SEQUENCE [LARGE SCALE GENOMIC DNA]</scope>
    <source>
        <strain evidence="2 3">ALL</strain>
    </source>
</reference>
<name>A0A4V6A0N5_STECR</name>
<evidence type="ECO:0000313" key="3">
    <source>
        <dbReference type="Proteomes" id="UP000298663"/>
    </source>
</evidence>
<feature type="region of interest" description="Disordered" evidence="1">
    <location>
        <begin position="163"/>
        <end position="187"/>
    </location>
</feature>
<proteinExistence type="predicted"/>
<feature type="compositionally biased region" description="Low complexity" evidence="1">
    <location>
        <begin position="172"/>
        <end position="187"/>
    </location>
</feature>
<gene>
    <name evidence="2" type="ORF">L596_019647</name>
</gene>
<keyword evidence="3" id="KW-1185">Reference proteome</keyword>
<evidence type="ECO:0000313" key="2">
    <source>
        <dbReference type="EMBL" id="TKR72145.1"/>
    </source>
</evidence>